<dbReference type="EMBL" id="JAVRRT010000004">
    <property type="protein sequence ID" value="KAK5172663.1"/>
    <property type="molecule type" value="Genomic_DNA"/>
</dbReference>
<protein>
    <recommendedName>
        <fullName evidence="3">XRCC4 coiled-coil domain-containing protein</fullName>
    </recommendedName>
</protein>
<proteinExistence type="predicted"/>
<feature type="compositionally biased region" description="Basic and acidic residues" evidence="2">
    <location>
        <begin position="270"/>
        <end position="282"/>
    </location>
</feature>
<gene>
    <name evidence="4" type="ORF">LTR77_002783</name>
</gene>
<keyword evidence="1" id="KW-0175">Coiled coil</keyword>
<organism evidence="4 5">
    <name type="scientific">Saxophila tyrrhenica</name>
    <dbReference type="NCBI Taxonomy" id="1690608"/>
    <lineage>
        <taxon>Eukaryota</taxon>
        <taxon>Fungi</taxon>
        <taxon>Dikarya</taxon>
        <taxon>Ascomycota</taxon>
        <taxon>Pezizomycotina</taxon>
        <taxon>Dothideomycetes</taxon>
        <taxon>Dothideomycetidae</taxon>
        <taxon>Mycosphaerellales</taxon>
        <taxon>Extremaceae</taxon>
        <taxon>Saxophila</taxon>
    </lineage>
</organism>
<dbReference type="GeneID" id="89924130"/>
<dbReference type="Proteomes" id="UP001337655">
    <property type="component" value="Unassembled WGS sequence"/>
</dbReference>
<feature type="domain" description="XRCC4 coiled-coil" evidence="3">
    <location>
        <begin position="147"/>
        <end position="203"/>
    </location>
</feature>
<evidence type="ECO:0000256" key="1">
    <source>
        <dbReference type="SAM" id="Coils"/>
    </source>
</evidence>
<feature type="coiled-coil region" evidence="1">
    <location>
        <begin position="137"/>
        <end position="185"/>
    </location>
</feature>
<dbReference type="InterPro" id="IPR053962">
    <property type="entry name" value="XRCC4_CC"/>
</dbReference>
<feature type="compositionally biased region" description="Acidic residues" evidence="2">
    <location>
        <begin position="337"/>
        <end position="350"/>
    </location>
</feature>
<feature type="compositionally biased region" description="Basic and acidic residues" evidence="2">
    <location>
        <begin position="306"/>
        <end position="327"/>
    </location>
</feature>
<evidence type="ECO:0000259" key="3">
    <source>
        <dbReference type="Pfam" id="PF21924"/>
    </source>
</evidence>
<reference evidence="4 5" key="1">
    <citation type="submission" date="2023-08" db="EMBL/GenBank/DDBJ databases">
        <title>Black Yeasts Isolated from many extreme environments.</title>
        <authorList>
            <person name="Coleine C."/>
            <person name="Stajich J.E."/>
            <person name="Selbmann L."/>
        </authorList>
    </citation>
    <scope>NUCLEOTIDE SEQUENCE [LARGE SCALE GENOMIC DNA]</scope>
    <source>
        <strain evidence="4 5">CCFEE 5935</strain>
    </source>
</reference>
<dbReference type="PANTHER" id="PTHR42067">
    <property type="entry name" value="YALI0C15378P"/>
    <property type="match status" value="1"/>
</dbReference>
<feature type="region of interest" description="Disordered" evidence="2">
    <location>
        <begin position="217"/>
        <end position="350"/>
    </location>
</feature>
<keyword evidence="5" id="KW-1185">Reference proteome</keyword>
<feature type="compositionally biased region" description="Acidic residues" evidence="2">
    <location>
        <begin position="283"/>
        <end position="295"/>
    </location>
</feature>
<dbReference type="RefSeq" id="XP_064661381.1">
    <property type="nucleotide sequence ID" value="XM_064800042.1"/>
</dbReference>
<accession>A0AAV9PH98</accession>
<dbReference type="SUPFAM" id="SSF58022">
    <property type="entry name" value="XRCC4, C-terminal oligomerization domain"/>
    <property type="match status" value="1"/>
</dbReference>
<feature type="compositionally biased region" description="Basic residues" evidence="2">
    <location>
        <begin position="228"/>
        <end position="243"/>
    </location>
</feature>
<feature type="compositionally biased region" description="Acidic residues" evidence="2">
    <location>
        <begin position="248"/>
        <end position="257"/>
    </location>
</feature>
<dbReference type="Pfam" id="PF21924">
    <property type="entry name" value="XRCC4_CC"/>
    <property type="match status" value="1"/>
</dbReference>
<dbReference type="Gene3D" id="1.20.5.370">
    <property type="match status" value="1"/>
</dbReference>
<dbReference type="AlphaFoldDB" id="A0AAV9PH98"/>
<evidence type="ECO:0000313" key="4">
    <source>
        <dbReference type="EMBL" id="KAK5172663.1"/>
    </source>
</evidence>
<comment type="caution">
    <text evidence="4">The sequence shown here is derived from an EMBL/GenBank/DDBJ whole genome shotgun (WGS) entry which is preliminary data.</text>
</comment>
<dbReference type="InterPro" id="IPR014751">
    <property type="entry name" value="XRCC4-like_C"/>
</dbReference>
<evidence type="ECO:0000256" key="2">
    <source>
        <dbReference type="SAM" id="MobiDB-lite"/>
    </source>
</evidence>
<dbReference type="PANTHER" id="PTHR42067:SF1">
    <property type="entry name" value="MITOTIC APPARATUS PROTEIN P62"/>
    <property type="match status" value="1"/>
</dbReference>
<name>A0AAV9PH98_9PEZI</name>
<evidence type="ECO:0000313" key="5">
    <source>
        <dbReference type="Proteomes" id="UP001337655"/>
    </source>
</evidence>
<sequence>MATQILRLPRTDKPREHLLVHVTQIRSNSLDLKLVGTEQEHLYHATTKESSVKSSQASNYTGDLNEWKAILKYAFLHERPASASATAIDGLEMVAAISSDTLTITVRKNIGGITQRLGSIKLDQDDEREEVSAFEWADTAVSAADDLRNQLESLQASVSGQQCEVANLTKQLDDLVKAKKEHEDELLTKFAALLNAKKLKIRDQQRLLNAAKIDPAAAEETRAARGGGRGHGRTAKASGRGKRKVDDVESVADEEMEDGRLPEAVEDYEEERREEETPPHSEADDDATEDEDDLDAPAPVRLGKAKANERMDIEVDRELPPKRDLPFRRRSQQSNAADDDDDDDETDDEL</sequence>